<comment type="caution">
    <text evidence="2">The sequence shown here is derived from an EMBL/GenBank/DDBJ whole genome shotgun (WGS) entry which is preliminary data.</text>
</comment>
<feature type="region of interest" description="Disordered" evidence="1">
    <location>
        <begin position="18"/>
        <end position="71"/>
    </location>
</feature>
<evidence type="ECO:0000313" key="3">
    <source>
        <dbReference type="Proteomes" id="UP000663868"/>
    </source>
</evidence>
<sequence>TWHTTNIFCQTDIMEEKEKQINSKKASKRAVPSSDSDDEDEYQPDPQTSTKKRKQSLTSMNKLPVTRVKKL</sequence>
<dbReference type="EMBL" id="CAJOBB010012280">
    <property type="protein sequence ID" value="CAF4273972.1"/>
    <property type="molecule type" value="Genomic_DNA"/>
</dbReference>
<gene>
    <name evidence="2" type="ORF">KXQ929_LOCUS44053</name>
</gene>
<accession>A0A820G4S8</accession>
<evidence type="ECO:0000256" key="1">
    <source>
        <dbReference type="SAM" id="MobiDB-lite"/>
    </source>
</evidence>
<dbReference type="AlphaFoldDB" id="A0A820G4S8"/>
<organism evidence="2 3">
    <name type="scientific">Adineta steineri</name>
    <dbReference type="NCBI Taxonomy" id="433720"/>
    <lineage>
        <taxon>Eukaryota</taxon>
        <taxon>Metazoa</taxon>
        <taxon>Spiralia</taxon>
        <taxon>Gnathifera</taxon>
        <taxon>Rotifera</taxon>
        <taxon>Eurotatoria</taxon>
        <taxon>Bdelloidea</taxon>
        <taxon>Adinetida</taxon>
        <taxon>Adinetidae</taxon>
        <taxon>Adineta</taxon>
    </lineage>
</organism>
<proteinExistence type="predicted"/>
<dbReference type="Proteomes" id="UP000663868">
    <property type="component" value="Unassembled WGS sequence"/>
</dbReference>
<feature type="non-terminal residue" evidence="2">
    <location>
        <position position="1"/>
    </location>
</feature>
<evidence type="ECO:0000313" key="2">
    <source>
        <dbReference type="EMBL" id="CAF4273972.1"/>
    </source>
</evidence>
<reference evidence="2" key="1">
    <citation type="submission" date="2021-02" db="EMBL/GenBank/DDBJ databases">
        <authorList>
            <person name="Nowell W R."/>
        </authorList>
    </citation>
    <scope>NUCLEOTIDE SEQUENCE</scope>
</reference>
<protein>
    <submittedName>
        <fullName evidence="2">Uncharacterized protein</fullName>
    </submittedName>
</protein>
<name>A0A820G4S8_9BILA</name>